<reference evidence="2" key="1">
    <citation type="journal article" date="2019" name="Int. J. Syst. Evol. Microbiol.">
        <title>The Global Catalogue of Microorganisms (GCM) 10K type strain sequencing project: providing services to taxonomists for standard genome sequencing and annotation.</title>
        <authorList>
            <consortium name="The Broad Institute Genomics Platform"/>
            <consortium name="The Broad Institute Genome Sequencing Center for Infectious Disease"/>
            <person name="Wu L."/>
            <person name="Ma J."/>
        </authorList>
    </citation>
    <scope>NUCLEOTIDE SEQUENCE [LARGE SCALE GENOMIC DNA]</scope>
    <source>
        <strain evidence="2">NBRC 102407</strain>
    </source>
</reference>
<sequence length="289" mass="30263">MPPVAAITQIGTTYLDVNGLVYPLMACVLPDISWEVIPLPAQGGGHRLGQPRFGQLTVRFTPPSMAPLAGWLEGLTSGRVDPVDLGVLHTDGNGKVRHHLVLKGCILTELRLPECSAAGKEIYAIEAVFEPERVEAGPLGGAVKSAAPGRAKKWLASNFVVTVPGLPSGRISRIGAVTLSRSLVREDDRFGGRLLVGALGFSPLALTVTGPDCAQWRDAVLKLTASGAHGDPVAIGVELRDTALKTVLADLSFQTIGLSGFSFDPSGGGSGAVTAIARFELETLKFQVN</sequence>
<keyword evidence="2" id="KW-1185">Reference proteome</keyword>
<comment type="caution">
    <text evidence="1">The sequence shown here is derived from an EMBL/GenBank/DDBJ whole genome shotgun (WGS) entry which is preliminary data.</text>
</comment>
<dbReference type="EMBL" id="BSPX01000015">
    <property type="protein sequence ID" value="GLT21943.1"/>
    <property type="molecule type" value="Genomic_DNA"/>
</dbReference>
<organism evidence="1 2">
    <name type="scientific">Zoogloea oryzae</name>
    <dbReference type="NCBI Taxonomy" id="310767"/>
    <lineage>
        <taxon>Bacteria</taxon>
        <taxon>Pseudomonadati</taxon>
        <taxon>Pseudomonadota</taxon>
        <taxon>Betaproteobacteria</taxon>
        <taxon>Rhodocyclales</taxon>
        <taxon>Zoogloeaceae</taxon>
        <taxon>Zoogloea</taxon>
    </lineage>
</organism>
<accession>A0ABQ6F8R4</accession>
<dbReference type="RefSeq" id="WP_284187317.1">
    <property type="nucleotide sequence ID" value="NZ_BSPX01000015.1"/>
</dbReference>
<gene>
    <name evidence="1" type="ORF">GCM10007933_13980</name>
</gene>
<dbReference type="Proteomes" id="UP001157167">
    <property type="component" value="Unassembled WGS sequence"/>
</dbReference>
<name>A0ABQ6F8R4_9RHOO</name>
<evidence type="ECO:0000313" key="1">
    <source>
        <dbReference type="EMBL" id="GLT21943.1"/>
    </source>
</evidence>
<protein>
    <recommendedName>
        <fullName evidence="3">Phage tail protein</fullName>
    </recommendedName>
</protein>
<proteinExistence type="predicted"/>
<evidence type="ECO:0000313" key="2">
    <source>
        <dbReference type="Proteomes" id="UP001157167"/>
    </source>
</evidence>
<evidence type="ECO:0008006" key="3">
    <source>
        <dbReference type="Google" id="ProtNLM"/>
    </source>
</evidence>